<dbReference type="EMBL" id="CP144699">
    <property type="protein sequence ID" value="WVZ18846.1"/>
    <property type="molecule type" value="Genomic_DNA"/>
</dbReference>
<dbReference type="Proteomes" id="UP001374535">
    <property type="component" value="Chromosome 2"/>
</dbReference>
<evidence type="ECO:0000313" key="2">
    <source>
        <dbReference type="Proteomes" id="UP001374535"/>
    </source>
</evidence>
<dbReference type="AlphaFoldDB" id="A0AAQ3P125"/>
<keyword evidence="2" id="KW-1185">Reference proteome</keyword>
<gene>
    <name evidence="1" type="ORF">V8G54_006168</name>
</gene>
<organism evidence="1 2">
    <name type="scientific">Vigna mungo</name>
    <name type="common">Black gram</name>
    <name type="synonym">Phaseolus mungo</name>
    <dbReference type="NCBI Taxonomy" id="3915"/>
    <lineage>
        <taxon>Eukaryota</taxon>
        <taxon>Viridiplantae</taxon>
        <taxon>Streptophyta</taxon>
        <taxon>Embryophyta</taxon>
        <taxon>Tracheophyta</taxon>
        <taxon>Spermatophyta</taxon>
        <taxon>Magnoliopsida</taxon>
        <taxon>eudicotyledons</taxon>
        <taxon>Gunneridae</taxon>
        <taxon>Pentapetalae</taxon>
        <taxon>rosids</taxon>
        <taxon>fabids</taxon>
        <taxon>Fabales</taxon>
        <taxon>Fabaceae</taxon>
        <taxon>Papilionoideae</taxon>
        <taxon>50 kb inversion clade</taxon>
        <taxon>NPAAA clade</taxon>
        <taxon>indigoferoid/millettioid clade</taxon>
        <taxon>Phaseoleae</taxon>
        <taxon>Vigna</taxon>
    </lineage>
</organism>
<sequence>MEMEANTFLHLLSLHKTQTEAHLAYLHHPTFHHNCHCHQHSIHPCHQPQSPKPSTRKHLTHLRNHPIHHSRKCQEQKAPKPSVLGIFASRTCCPMSHPNIPFDPKIQALGSLQVFGGHLKC</sequence>
<protein>
    <submittedName>
        <fullName evidence="1">Uncharacterized protein</fullName>
    </submittedName>
</protein>
<accession>A0AAQ3P125</accession>
<evidence type="ECO:0000313" key="1">
    <source>
        <dbReference type="EMBL" id="WVZ18846.1"/>
    </source>
</evidence>
<name>A0AAQ3P125_VIGMU</name>
<proteinExistence type="predicted"/>
<reference evidence="1 2" key="1">
    <citation type="journal article" date="2023" name="Life. Sci Alliance">
        <title>Evolutionary insights into 3D genome organization and epigenetic landscape of Vigna mungo.</title>
        <authorList>
            <person name="Junaid A."/>
            <person name="Singh B."/>
            <person name="Bhatia S."/>
        </authorList>
    </citation>
    <scope>NUCLEOTIDE SEQUENCE [LARGE SCALE GENOMIC DNA]</scope>
    <source>
        <strain evidence="1">Urdbean</strain>
    </source>
</reference>